<dbReference type="OrthoDB" id="3752531at2759"/>
<evidence type="ECO:0000313" key="1">
    <source>
        <dbReference type="EMBL" id="KAF1840111.1"/>
    </source>
</evidence>
<keyword evidence="2" id="KW-1185">Reference proteome</keyword>
<gene>
    <name evidence="1" type="ORF">K460DRAFT_202512</name>
</gene>
<dbReference type="EMBL" id="ML976620">
    <property type="protein sequence ID" value="KAF1840111.1"/>
    <property type="molecule type" value="Genomic_DNA"/>
</dbReference>
<dbReference type="GeneID" id="63844447"/>
<evidence type="ECO:0000313" key="2">
    <source>
        <dbReference type="Proteomes" id="UP000800039"/>
    </source>
</evidence>
<name>A0A9P4L2X2_9PLEO</name>
<proteinExistence type="predicted"/>
<dbReference type="AlphaFoldDB" id="A0A9P4L2X2"/>
<protein>
    <submittedName>
        <fullName evidence="1">Uncharacterized protein</fullName>
    </submittedName>
</protein>
<organism evidence="1 2">
    <name type="scientific">Cucurbitaria berberidis CBS 394.84</name>
    <dbReference type="NCBI Taxonomy" id="1168544"/>
    <lineage>
        <taxon>Eukaryota</taxon>
        <taxon>Fungi</taxon>
        <taxon>Dikarya</taxon>
        <taxon>Ascomycota</taxon>
        <taxon>Pezizomycotina</taxon>
        <taxon>Dothideomycetes</taxon>
        <taxon>Pleosporomycetidae</taxon>
        <taxon>Pleosporales</taxon>
        <taxon>Pleosporineae</taxon>
        <taxon>Cucurbitariaceae</taxon>
        <taxon>Cucurbitaria</taxon>
    </lineage>
</organism>
<reference evidence="1" key="1">
    <citation type="submission" date="2020-01" db="EMBL/GenBank/DDBJ databases">
        <authorList>
            <consortium name="DOE Joint Genome Institute"/>
            <person name="Haridas S."/>
            <person name="Albert R."/>
            <person name="Binder M."/>
            <person name="Bloem J."/>
            <person name="Labutti K."/>
            <person name="Salamov A."/>
            <person name="Andreopoulos B."/>
            <person name="Baker S.E."/>
            <person name="Barry K."/>
            <person name="Bills G."/>
            <person name="Bluhm B.H."/>
            <person name="Cannon C."/>
            <person name="Castanera R."/>
            <person name="Culley D.E."/>
            <person name="Daum C."/>
            <person name="Ezra D."/>
            <person name="Gonzalez J.B."/>
            <person name="Henrissat B."/>
            <person name="Kuo A."/>
            <person name="Liang C."/>
            <person name="Lipzen A."/>
            <person name="Lutzoni F."/>
            <person name="Magnuson J."/>
            <person name="Mondo S."/>
            <person name="Nolan M."/>
            <person name="Ohm R."/>
            <person name="Pangilinan J."/>
            <person name="Park H.-J."/>
            <person name="Ramirez L."/>
            <person name="Alfaro M."/>
            <person name="Sun H."/>
            <person name="Tritt A."/>
            <person name="Yoshinaga Y."/>
            <person name="Zwiers L.-H."/>
            <person name="Turgeon B.G."/>
            <person name="Goodwin S.B."/>
            <person name="Spatafora J.W."/>
            <person name="Crous P.W."/>
            <person name="Grigoriev I.V."/>
        </authorList>
    </citation>
    <scope>NUCLEOTIDE SEQUENCE</scope>
    <source>
        <strain evidence="1">CBS 394.84</strain>
    </source>
</reference>
<dbReference type="Proteomes" id="UP000800039">
    <property type="component" value="Unassembled WGS sequence"/>
</dbReference>
<accession>A0A9P4L2X2</accession>
<comment type="caution">
    <text evidence="1">The sequence shown here is derived from an EMBL/GenBank/DDBJ whole genome shotgun (WGS) entry which is preliminary data.</text>
</comment>
<sequence>MPSFVTRSLGRTDHGVAHATSVSAQSQIILMYIRTVSLPVCAMQSSKQGQAESSSKELETLVSKLKGDTLQQFARTVEIQSSYITFNVERHTEIITYMKNNSESTFSHVFGAVLGPGTTVFSGPYSYTIVVVDSVDRPEYVVGGKDPGNSILFHGPQGLAVEVKGGRLVSVVFGWKK</sequence>
<dbReference type="RefSeq" id="XP_040782674.1">
    <property type="nucleotide sequence ID" value="XM_040927195.1"/>
</dbReference>